<feature type="transmembrane region" description="Helical" evidence="1">
    <location>
        <begin position="249"/>
        <end position="274"/>
    </location>
</feature>
<accession>A0A9W6ZT13</accession>
<dbReference type="EMBL" id="BRXZ01002243">
    <property type="protein sequence ID" value="GMH57871.1"/>
    <property type="molecule type" value="Genomic_DNA"/>
</dbReference>
<evidence type="ECO:0008006" key="4">
    <source>
        <dbReference type="Google" id="ProtNLM"/>
    </source>
</evidence>
<keyword evidence="1" id="KW-1133">Transmembrane helix</keyword>
<dbReference type="PANTHER" id="PTHR36840">
    <property type="entry name" value="BLL5714 PROTEIN"/>
    <property type="match status" value="1"/>
</dbReference>
<name>A0A9W6ZT13_9STRA</name>
<keyword evidence="1" id="KW-0812">Transmembrane</keyword>
<feature type="transmembrane region" description="Helical" evidence="1">
    <location>
        <begin position="120"/>
        <end position="139"/>
    </location>
</feature>
<dbReference type="InterPro" id="IPR010640">
    <property type="entry name" value="Low_temperature_requirement_A"/>
</dbReference>
<proteinExistence type="predicted"/>
<evidence type="ECO:0000256" key="1">
    <source>
        <dbReference type="SAM" id="Phobius"/>
    </source>
</evidence>
<feature type="transmembrane region" description="Helical" evidence="1">
    <location>
        <begin position="146"/>
        <end position="166"/>
    </location>
</feature>
<gene>
    <name evidence="2" type="ORF">TrRE_jg13423</name>
</gene>
<keyword evidence="1" id="KW-0472">Membrane</keyword>
<evidence type="ECO:0000313" key="3">
    <source>
        <dbReference type="Proteomes" id="UP001165082"/>
    </source>
</evidence>
<feature type="transmembrane region" description="Helical" evidence="1">
    <location>
        <begin position="210"/>
        <end position="229"/>
    </location>
</feature>
<evidence type="ECO:0000313" key="2">
    <source>
        <dbReference type="EMBL" id="GMH57871.1"/>
    </source>
</evidence>
<dbReference type="Proteomes" id="UP001165082">
    <property type="component" value="Unassembled WGS sequence"/>
</dbReference>
<sequence>MAEDGDVISEDGIGLDDRGNESFDTLTLTTASNAKEGKPKVEPCQHHLNYLPIWRKPLARQYWVKTDFGFVSSLALSKEQRAATPADLVFDLVFVVLLNRLGRSLRAELNDDAWSAYRDFFALFIPIWFQWYTVVGFLNRFETKDVVFTLYFVANLISMSFVGVSAERCGSASLREECGDFAWSMALNRLTFLGMLTYCVRHNWQYKKQYLAYIIPEVLTTLLWFSVGFMPAEECCDKESGECPLNSCWTPFLCCWWGAIFFDFVKVSMPLWFYKLNLIKSRSEVMALNLPLLVERYELFVIISIGEVVAASLASESVSSDHSDDDDHHRFLE</sequence>
<comment type="caution">
    <text evidence="2">The sequence shown here is derived from an EMBL/GenBank/DDBJ whole genome shotgun (WGS) entry which is preliminary data.</text>
</comment>
<feature type="non-terminal residue" evidence="2">
    <location>
        <position position="1"/>
    </location>
</feature>
<dbReference type="PANTHER" id="PTHR36840:SF1">
    <property type="entry name" value="BLL5714 PROTEIN"/>
    <property type="match status" value="1"/>
</dbReference>
<reference evidence="2" key="1">
    <citation type="submission" date="2022-07" db="EMBL/GenBank/DDBJ databases">
        <title>Genome analysis of Parmales, a sister group of diatoms, reveals the evolutionary specialization of diatoms from phago-mixotrophs to photoautotrophs.</title>
        <authorList>
            <person name="Ban H."/>
            <person name="Sato S."/>
            <person name="Yoshikawa S."/>
            <person name="Kazumasa Y."/>
            <person name="Nakamura Y."/>
            <person name="Ichinomiya M."/>
            <person name="Saitoh K."/>
            <person name="Sato N."/>
            <person name="Blanc-Mathieu R."/>
            <person name="Endo H."/>
            <person name="Kuwata A."/>
            <person name="Ogata H."/>
        </authorList>
    </citation>
    <scope>NUCLEOTIDE SEQUENCE</scope>
</reference>
<dbReference type="Pfam" id="PF06772">
    <property type="entry name" value="LtrA"/>
    <property type="match status" value="1"/>
</dbReference>
<organism evidence="2 3">
    <name type="scientific">Triparma retinervis</name>
    <dbReference type="NCBI Taxonomy" id="2557542"/>
    <lineage>
        <taxon>Eukaryota</taxon>
        <taxon>Sar</taxon>
        <taxon>Stramenopiles</taxon>
        <taxon>Ochrophyta</taxon>
        <taxon>Bolidophyceae</taxon>
        <taxon>Parmales</taxon>
        <taxon>Triparmaceae</taxon>
        <taxon>Triparma</taxon>
    </lineage>
</organism>
<dbReference type="AlphaFoldDB" id="A0A9W6ZT13"/>
<protein>
    <recommendedName>
        <fullName evidence="4">Transmembrane protein</fullName>
    </recommendedName>
</protein>
<dbReference type="OrthoDB" id="198650at2759"/>
<keyword evidence="3" id="KW-1185">Reference proteome</keyword>